<keyword evidence="2" id="KW-1185">Reference proteome</keyword>
<dbReference type="AlphaFoldDB" id="A0A9D4H5P2"/>
<protein>
    <submittedName>
        <fullName evidence="1">Uncharacterized protein</fullName>
    </submittedName>
</protein>
<sequence length="55" mass="6192">MYIHCAAGDCMPGPADYDPKIDPTKQGSPHYSLVGRPKLTDGKSNWLNDYRYFLS</sequence>
<organism evidence="1 2">
    <name type="scientific">Dreissena polymorpha</name>
    <name type="common">Zebra mussel</name>
    <name type="synonym">Mytilus polymorpha</name>
    <dbReference type="NCBI Taxonomy" id="45954"/>
    <lineage>
        <taxon>Eukaryota</taxon>
        <taxon>Metazoa</taxon>
        <taxon>Spiralia</taxon>
        <taxon>Lophotrochozoa</taxon>
        <taxon>Mollusca</taxon>
        <taxon>Bivalvia</taxon>
        <taxon>Autobranchia</taxon>
        <taxon>Heteroconchia</taxon>
        <taxon>Euheterodonta</taxon>
        <taxon>Imparidentia</taxon>
        <taxon>Neoheterodontei</taxon>
        <taxon>Myida</taxon>
        <taxon>Dreissenoidea</taxon>
        <taxon>Dreissenidae</taxon>
        <taxon>Dreissena</taxon>
    </lineage>
</organism>
<gene>
    <name evidence="1" type="ORF">DPMN_129854</name>
</gene>
<comment type="caution">
    <text evidence="1">The sequence shown here is derived from an EMBL/GenBank/DDBJ whole genome shotgun (WGS) entry which is preliminary data.</text>
</comment>
<dbReference type="Proteomes" id="UP000828390">
    <property type="component" value="Unassembled WGS sequence"/>
</dbReference>
<accession>A0A9D4H5P2</accession>
<dbReference type="EMBL" id="JAIWYP010000005">
    <property type="protein sequence ID" value="KAH3827908.1"/>
    <property type="molecule type" value="Genomic_DNA"/>
</dbReference>
<evidence type="ECO:0000313" key="1">
    <source>
        <dbReference type="EMBL" id="KAH3827908.1"/>
    </source>
</evidence>
<evidence type="ECO:0000313" key="2">
    <source>
        <dbReference type="Proteomes" id="UP000828390"/>
    </source>
</evidence>
<name>A0A9D4H5P2_DREPO</name>
<proteinExistence type="predicted"/>
<reference evidence="1" key="2">
    <citation type="submission" date="2020-11" db="EMBL/GenBank/DDBJ databases">
        <authorList>
            <person name="McCartney M.A."/>
            <person name="Auch B."/>
            <person name="Kono T."/>
            <person name="Mallez S."/>
            <person name="Becker A."/>
            <person name="Gohl D.M."/>
            <person name="Silverstein K.A.T."/>
            <person name="Koren S."/>
            <person name="Bechman K.B."/>
            <person name="Herman A."/>
            <person name="Abrahante J.E."/>
            <person name="Garbe J."/>
        </authorList>
    </citation>
    <scope>NUCLEOTIDE SEQUENCE</scope>
    <source>
        <strain evidence="1">Duluth1</strain>
        <tissue evidence="1">Whole animal</tissue>
    </source>
</reference>
<reference evidence="1" key="1">
    <citation type="journal article" date="2019" name="bioRxiv">
        <title>The Genome of the Zebra Mussel, Dreissena polymorpha: A Resource for Invasive Species Research.</title>
        <authorList>
            <person name="McCartney M.A."/>
            <person name="Auch B."/>
            <person name="Kono T."/>
            <person name="Mallez S."/>
            <person name="Zhang Y."/>
            <person name="Obille A."/>
            <person name="Becker A."/>
            <person name="Abrahante J.E."/>
            <person name="Garbe J."/>
            <person name="Badalamenti J.P."/>
            <person name="Herman A."/>
            <person name="Mangelson H."/>
            <person name="Liachko I."/>
            <person name="Sullivan S."/>
            <person name="Sone E.D."/>
            <person name="Koren S."/>
            <person name="Silverstein K.A.T."/>
            <person name="Beckman K.B."/>
            <person name="Gohl D.M."/>
        </authorList>
    </citation>
    <scope>NUCLEOTIDE SEQUENCE</scope>
    <source>
        <strain evidence="1">Duluth1</strain>
        <tissue evidence="1">Whole animal</tissue>
    </source>
</reference>